<dbReference type="EMBL" id="JAULSO010000002">
    <property type="protein sequence ID" value="KAK3689475.1"/>
    <property type="molecule type" value="Genomic_DNA"/>
</dbReference>
<keyword evidence="2" id="KW-1133">Transmembrane helix</keyword>
<evidence type="ECO:0000313" key="3">
    <source>
        <dbReference type="EMBL" id="KAK3689475.1"/>
    </source>
</evidence>
<keyword evidence="2" id="KW-0812">Transmembrane</keyword>
<protein>
    <submittedName>
        <fullName evidence="3">Uncharacterized protein</fullName>
    </submittedName>
</protein>
<comment type="caution">
    <text evidence="3">The sequence shown here is derived from an EMBL/GenBank/DDBJ whole genome shotgun (WGS) entry which is preliminary data.</text>
</comment>
<sequence length="378" mass="42713">MAVSVIESSLTPFPRELALEKSTLLLPSSAESKPSYSRSPSFGSNDESSGIDYLPGYPTVGLQTPDVHGFMRRELNTLIIDELHNMLWLFCIKSGRNVDPLHRLRIKGREIIPTEEAKLHLVWTRDRIYIKTLPIYLLNHTVWDSFLGHETQDPPNASTTKHSDSAGSGFNRGVALGFLRSYSILIQSPLDFSLAKEAHLIPEDADVDWIRWAKFIAHFRGIQDGQVSPRYKYGQIRLNRLNWMLRITQPRSSRSTWYYQRNTWSVGAMITSSFPILLFAFASLSLVLSSMQVALTVAPENLAFSGVDARGVEHLQRGFFVFSITTVACAALTWMYLVFVPVTIFLVHICWALKNKGVANSNSRIKRSAIYEFQAVNV</sequence>
<dbReference type="Proteomes" id="UP001270362">
    <property type="component" value="Unassembled WGS sequence"/>
</dbReference>
<dbReference type="InterPro" id="IPR046536">
    <property type="entry name" value="DUF6601"/>
</dbReference>
<dbReference type="Pfam" id="PF20246">
    <property type="entry name" value="DUF6601"/>
    <property type="match status" value="1"/>
</dbReference>
<feature type="transmembrane region" description="Helical" evidence="2">
    <location>
        <begin position="318"/>
        <end position="347"/>
    </location>
</feature>
<proteinExistence type="predicted"/>
<organism evidence="3 4">
    <name type="scientific">Podospora appendiculata</name>
    <dbReference type="NCBI Taxonomy" id="314037"/>
    <lineage>
        <taxon>Eukaryota</taxon>
        <taxon>Fungi</taxon>
        <taxon>Dikarya</taxon>
        <taxon>Ascomycota</taxon>
        <taxon>Pezizomycotina</taxon>
        <taxon>Sordariomycetes</taxon>
        <taxon>Sordariomycetidae</taxon>
        <taxon>Sordariales</taxon>
        <taxon>Podosporaceae</taxon>
        <taxon>Podospora</taxon>
    </lineage>
</organism>
<gene>
    <name evidence="3" type="ORF">B0T22DRAFT_528411</name>
</gene>
<evidence type="ECO:0000256" key="1">
    <source>
        <dbReference type="SAM" id="MobiDB-lite"/>
    </source>
</evidence>
<evidence type="ECO:0000256" key="2">
    <source>
        <dbReference type="SAM" id="Phobius"/>
    </source>
</evidence>
<dbReference type="PANTHER" id="PTHR34414">
    <property type="entry name" value="HET DOMAIN-CONTAINING PROTEIN-RELATED"/>
    <property type="match status" value="1"/>
</dbReference>
<name>A0AAE1CDI6_9PEZI</name>
<feature type="region of interest" description="Disordered" evidence="1">
    <location>
        <begin position="28"/>
        <end position="47"/>
    </location>
</feature>
<dbReference type="AlphaFoldDB" id="A0AAE1CDI6"/>
<reference evidence="3" key="2">
    <citation type="submission" date="2023-06" db="EMBL/GenBank/DDBJ databases">
        <authorList>
            <consortium name="Lawrence Berkeley National Laboratory"/>
            <person name="Haridas S."/>
            <person name="Hensen N."/>
            <person name="Bonometti L."/>
            <person name="Westerberg I."/>
            <person name="Brannstrom I.O."/>
            <person name="Guillou S."/>
            <person name="Cros-Aarteil S."/>
            <person name="Calhoun S."/>
            <person name="Kuo A."/>
            <person name="Mondo S."/>
            <person name="Pangilinan J."/>
            <person name="Riley R."/>
            <person name="Labutti K."/>
            <person name="Andreopoulos B."/>
            <person name="Lipzen A."/>
            <person name="Chen C."/>
            <person name="Yanf M."/>
            <person name="Daum C."/>
            <person name="Ng V."/>
            <person name="Clum A."/>
            <person name="Steindorff A."/>
            <person name="Ohm R."/>
            <person name="Martin F."/>
            <person name="Silar P."/>
            <person name="Natvig D."/>
            <person name="Lalanne C."/>
            <person name="Gautier V."/>
            <person name="Ament-Velasquez S.L."/>
            <person name="Kruys A."/>
            <person name="Hutchinson M.I."/>
            <person name="Powell A.J."/>
            <person name="Barry K."/>
            <person name="Miller A.N."/>
            <person name="Grigoriev I.V."/>
            <person name="Debuchy R."/>
            <person name="Gladieux P."/>
            <person name="Thoren M.H."/>
            <person name="Johannesson H."/>
        </authorList>
    </citation>
    <scope>NUCLEOTIDE SEQUENCE</scope>
    <source>
        <strain evidence="3">CBS 314.62</strain>
    </source>
</reference>
<dbReference type="PANTHER" id="PTHR34414:SF1">
    <property type="entry name" value="SUBTILISIN-LIKE SERINE PROTEASE"/>
    <property type="match status" value="1"/>
</dbReference>
<reference evidence="3" key="1">
    <citation type="journal article" date="2023" name="Mol. Phylogenet. Evol.">
        <title>Genome-scale phylogeny and comparative genomics of the fungal order Sordariales.</title>
        <authorList>
            <person name="Hensen N."/>
            <person name="Bonometti L."/>
            <person name="Westerberg I."/>
            <person name="Brannstrom I.O."/>
            <person name="Guillou S."/>
            <person name="Cros-Aarteil S."/>
            <person name="Calhoun S."/>
            <person name="Haridas S."/>
            <person name="Kuo A."/>
            <person name="Mondo S."/>
            <person name="Pangilinan J."/>
            <person name="Riley R."/>
            <person name="LaButti K."/>
            <person name="Andreopoulos B."/>
            <person name="Lipzen A."/>
            <person name="Chen C."/>
            <person name="Yan M."/>
            <person name="Daum C."/>
            <person name="Ng V."/>
            <person name="Clum A."/>
            <person name="Steindorff A."/>
            <person name="Ohm R.A."/>
            <person name="Martin F."/>
            <person name="Silar P."/>
            <person name="Natvig D.O."/>
            <person name="Lalanne C."/>
            <person name="Gautier V."/>
            <person name="Ament-Velasquez S.L."/>
            <person name="Kruys A."/>
            <person name="Hutchinson M.I."/>
            <person name="Powell A.J."/>
            <person name="Barry K."/>
            <person name="Miller A.N."/>
            <person name="Grigoriev I.V."/>
            <person name="Debuchy R."/>
            <person name="Gladieux P."/>
            <person name="Hiltunen Thoren M."/>
            <person name="Johannesson H."/>
        </authorList>
    </citation>
    <scope>NUCLEOTIDE SEQUENCE</scope>
    <source>
        <strain evidence="3">CBS 314.62</strain>
    </source>
</reference>
<accession>A0AAE1CDI6</accession>
<keyword evidence="4" id="KW-1185">Reference proteome</keyword>
<keyword evidence="2" id="KW-0472">Membrane</keyword>
<evidence type="ECO:0000313" key="4">
    <source>
        <dbReference type="Proteomes" id="UP001270362"/>
    </source>
</evidence>